<dbReference type="InterPro" id="IPR010918">
    <property type="entry name" value="PurM-like_C_dom"/>
</dbReference>
<feature type="domain" description="PurM-like C-terminal" evidence="4">
    <location>
        <begin position="155"/>
        <end position="299"/>
    </location>
</feature>
<feature type="binding site" evidence="2">
    <location>
        <position position="29"/>
    </location>
    <ligand>
        <name>Mg(2+)</name>
        <dbReference type="ChEBI" id="CHEBI:18420"/>
        <label>4</label>
    </ligand>
</feature>
<keyword evidence="2 5" id="KW-0418">Kinase</keyword>
<evidence type="ECO:0000313" key="6">
    <source>
        <dbReference type="Proteomes" id="UP000006362"/>
    </source>
</evidence>
<sequence length="316" mass="33685">MRTGEFELIRALSELTPVNGETVVGIGDDAAVVKLRGPKAAISTDALVEGSHFKSEWRELVPELFELLGRKLLAVSVSDLASTGAVPKFATVTLGVTPETEEGELLALYKGLGELARTLNVAVVGGDTVKSSTLFFDLTLIGEVKGEPLLRSRAEPGEVVAVTGSFGDSYGGLVQLLKGEVVNRRLVERFLNPPVRLREGLKAAGLGVKCGTDVSDGLAFNLYTVAESSRVAVEVESSKIPVSDDLVNLLGRQKALEAALFGGEDYELIVTAPEKLAEELEKAGFKVIGRVREGSGVFVDGKRIEPKGYDHFCREG</sequence>
<dbReference type="UniPathway" id="UPA00060">
    <property type="reaction ID" value="UER00142"/>
</dbReference>
<dbReference type="Pfam" id="PF02769">
    <property type="entry name" value="AIRS_C"/>
    <property type="match status" value="1"/>
</dbReference>
<dbReference type="GO" id="GO:0009228">
    <property type="term" value="P:thiamine biosynthetic process"/>
    <property type="evidence" value="ECO:0007669"/>
    <property type="project" value="UniProtKB-KW"/>
</dbReference>
<proteinExistence type="inferred from homology"/>
<dbReference type="GO" id="GO:0005524">
    <property type="term" value="F:ATP binding"/>
    <property type="evidence" value="ECO:0007669"/>
    <property type="project" value="UniProtKB-UniRule"/>
</dbReference>
<keyword evidence="2" id="KW-0479">Metal-binding</keyword>
<keyword evidence="2" id="KW-0460">Magnesium</keyword>
<feature type="binding site" evidence="2">
    <location>
        <position position="79"/>
    </location>
    <ligand>
        <name>Mg(2+)</name>
        <dbReference type="ChEBI" id="CHEBI:18420"/>
        <label>2</label>
    </ligand>
</feature>
<feature type="binding site" evidence="2">
    <location>
        <position position="29"/>
    </location>
    <ligand>
        <name>Mg(2+)</name>
        <dbReference type="ChEBI" id="CHEBI:18420"/>
        <label>3</label>
    </ligand>
</feature>
<feature type="binding site" evidence="2">
    <location>
        <position position="109"/>
    </location>
    <ligand>
        <name>ATP</name>
        <dbReference type="ChEBI" id="CHEBI:30616"/>
    </ligand>
</feature>
<feature type="domain" description="PurM-like N-terminal" evidence="3">
    <location>
        <begin position="27"/>
        <end position="144"/>
    </location>
</feature>
<feature type="binding site" evidence="2">
    <location>
        <position position="79"/>
    </location>
    <ligand>
        <name>Mg(2+)</name>
        <dbReference type="ChEBI" id="CHEBI:18420"/>
        <label>4</label>
    </ligand>
</feature>
<dbReference type="CDD" id="cd02194">
    <property type="entry name" value="ThiL"/>
    <property type="match status" value="1"/>
</dbReference>
<gene>
    <name evidence="2" type="primary">thiL</name>
    <name evidence="5" type="ordered locus">Theam_0988</name>
</gene>
<dbReference type="Proteomes" id="UP000006362">
    <property type="component" value="Chromosome"/>
</dbReference>
<feature type="binding site" evidence="2">
    <location>
        <position position="79"/>
    </location>
    <ligand>
        <name>Mg(2+)</name>
        <dbReference type="ChEBI" id="CHEBI:18420"/>
        <label>3</label>
    </ligand>
</feature>
<keyword evidence="2 5" id="KW-0808">Transferase</keyword>
<evidence type="ECO:0000256" key="1">
    <source>
        <dbReference type="ARBA" id="ARBA00022977"/>
    </source>
</evidence>
<feature type="binding site" evidence="2">
    <location>
        <position position="215"/>
    </location>
    <ligand>
        <name>ATP</name>
        <dbReference type="ChEBI" id="CHEBI:30616"/>
    </ligand>
</feature>
<feature type="binding site" evidence="2">
    <location>
        <position position="45"/>
    </location>
    <ligand>
        <name>Mg(2+)</name>
        <dbReference type="ChEBI" id="CHEBI:18420"/>
        <label>2</label>
    </ligand>
</feature>
<dbReference type="GO" id="GO:0009030">
    <property type="term" value="F:thiamine-phosphate kinase activity"/>
    <property type="evidence" value="ECO:0007669"/>
    <property type="project" value="UniProtKB-UniRule"/>
</dbReference>
<evidence type="ECO:0000259" key="4">
    <source>
        <dbReference type="Pfam" id="PF02769"/>
    </source>
</evidence>
<feature type="binding site" evidence="2">
    <location>
        <position position="52"/>
    </location>
    <ligand>
        <name>substrate</name>
    </ligand>
</feature>
<protein>
    <recommendedName>
        <fullName evidence="2">Thiamine-monophosphate kinase</fullName>
        <shortName evidence="2">TMP kinase</shortName>
        <shortName evidence="2">Thiamine-phosphate kinase</shortName>
        <ecNumber evidence="2">2.7.4.16</ecNumber>
    </recommendedName>
</protein>
<dbReference type="HAMAP" id="MF_02128">
    <property type="entry name" value="TMP_kinase"/>
    <property type="match status" value="1"/>
</dbReference>
<dbReference type="GO" id="GO:0009229">
    <property type="term" value="P:thiamine diphosphate biosynthetic process"/>
    <property type="evidence" value="ECO:0007669"/>
    <property type="project" value="UniProtKB-UniRule"/>
</dbReference>
<keyword evidence="2" id="KW-0547">Nucleotide-binding</keyword>
<dbReference type="InterPro" id="IPR006283">
    <property type="entry name" value="ThiL-like"/>
</dbReference>
<feature type="binding site" evidence="2">
    <location>
        <position position="264"/>
    </location>
    <ligand>
        <name>substrate</name>
    </ligand>
</feature>
<accession>E8T260</accession>
<feature type="binding site" evidence="2">
    <location>
        <position position="216"/>
    </location>
    <ligand>
        <name>Mg(2+)</name>
        <dbReference type="ChEBI" id="CHEBI:18420"/>
        <label>5</label>
    </ligand>
</feature>
<organism evidence="5 6">
    <name type="scientific">Thermovibrio ammonificans (strain DSM 15698 / JCM 12110 / HB-1)</name>
    <dbReference type="NCBI Taxonomy" id="648996"/>
    <lineage>
        <taxon>Bacteria</taxon>
        <taxon>Pseudomonadati</taxon>
        <taxon>Aquificota</taxon>
        <taxon>Aquificia</taxon>
        <taxon>Desulfurobacteriales</taxon>
        <taxon>Desulfurobacteriaceae</taxon>
        <taxon>Thermovibrio</taxon>
    </lineage>
</organism>
<dbReference type="AlphaFoldDB" id="E8T260"/>
<feature type="binding site" evidence="2">
    <location>
        <position position="309"/>
    </location>
    <ligand>
        <name>substrate</name>
    </ligand>
</feature>
<feature type="binding site" evidence="2">
    <location>
        <position position="213"/>
    </location>
    <ligand>
        <name>Mg(2+)</name>
        <dbReference type="ChEBI" id="CHEBI:18420"/>
        <label>3</label>
    </ligand>
</feature>
<dbReference type="PIRSF" id="PIRSF005303">
    <property type="entry name" value="Thiam_monoph_kin"/>
    <property type="match status" value="1"/>
</dbReference>
<dbReference type="Gene3D" id="3.90.650.10">
    <property type="entry name" value="PurM-like C-terminal domain"/>
    <property type="match status" value="1"/>
</dbReference>
<dbReference type="InterPro" id="IPR036676">
    <property type="entry name" value="PurM-like_C_sf"/>
</dbReference>
<dbReference type="KEGG" id="tam:Theam_0988"/>
<dbReference type="PANTHER" id="PTHR30270">
    <property type="entry name" value="THIAMINE-MONOPHOSPHATE KINASE"/>
    <property type="match status" value="1"/>
</dbReference>
<reference evidence="5" key="1">
    <citation type="submission" date="2011-01" db="EMBL/GenBank/DDBJ databases">
        <title>Complete sequence of chromosome of Thermovibrio ammonificans HB-1.</title>
        <authorList>
            <consortium name="US DOE Joint Genome Institute"/>
            <person name="Lucas S."/>
            <person name="Copeland A."/>
            <person name="Lapidus A."/>
            <person name="Cheng J.-F."/>
            <person name="Goodwin L."/>
            <person name="Pitluck S."/>
            <person name="Davenport K."/>
            <person name="Detter J.C."/>
            <person name="Han C."/>
            <person name="Tapia R."/>
            <person name="Land M."/>
            <person name="Hauser L."/>
            <person name="Kyrpides N."/>
            <person name="Ivanova N."/>
            <person name="Ovchinnikova G."/>
            <person name="Vetriani C."/>
            <person name="Woyke T."/>
        </authorList>
    </citation>
    <scope>NUCLEOTIDE SEQUENCE [LARGE SCALE GENOMIC DNA]</scope>
    <source>
        <strain evidence="5">HB-1</strain>
    </source>
</reference>
<dbReference type="NCBIfam" id="TIGR01379">
    <property type="entry name" value="thiL"/>
    <property type="match status" value="1"/>
</dbReference>
<comment type="pathway">
    <text evidence="2">Cofactor biosynthesis; thiamine diphosphate biosynthesis; thiamine diphosphate from thiamine phosphate: step 1/1.</text>
</comment>
<dbReference type="OrthoDB" id="9802811at2"/>
<comment type="function">
    <text evidence="2">Catalyzes the ATP-dependent phosphorylation of thiamine-monophosphate (TMP) to form thiamine-pyrophosphate (TPP), the active form of vitamin B1.</text>
</comment>
<feature type="binding site" evidence="2">
    <location>
        <position position="151"/>
    </location>
    <ligand>
        <name>ATP</name>
        <dbReference type="ChEBI" id="CHEBI:30616"/>
    </ligand>
</feature>
<name>E8T260_THEA1</name>
<comment type="catalytic activity">
    <reaction evidence="2">
        <text>thiamine phosphate + ATP = thiamine diphosphate + ADP</text>
        <dbReference type="Rhea" id="RHEA:15913"/>
        <dbReference type="ChEBI" id="CHEBI:30616"/>
        <dbReference type="ChEBI" id="CHEBI:37575"/>
        <dbReference type="ChEBI" id="CHEBI:58937"/>
        <dbReference type="ChEBI" id="CHEBI:456216"/>
        <dbReference type="EC" id="2.7.4.16"/>
    </reaction>
</comment>
<keyword evidence="6" id="KW-1185">Reference proteome</keyword>
<keyword evidence="2" id="KW-0067">ATP-binding</keyword>
<dbReference type="PANTHER" id="PTHR30270:SF0">
    <property type="entry name" value="THIAMINE-MONOPHOSPHATE KINASE"/>
    <property type="match status" value="1"/>
</dbReference>
<dbReference type="EMBL" id="CP002444">
    <property type="protein sequence ID" value="ADU96955.1"/>
    <property type="molecule type" value="Genomic_DNA"/>
</dbReference>
<evidence type="ECO:0000313" key="5">
    <source>
        <dbReference type="EMBL" id="ADU96955.1"/>
    </source>
</evidence>
<dbReference type="HOGENOM" id="CLU_046964_3_0_0"/>
<dbReference type="Pfam" id="PF00586">
    <property type="entry name" value="AIRS"/>
    <property type="match status" value="1"/>
</dbReference>
<feature type="binding site" evidence="2">
    <location>
        <position position="44"/>
    </location>
    <ligand>
        <name>Mg(2+)</name>
        <dbReference type="ChEBI" id="CHEBI:18420"/>
        <label>1</label>
    </ligand>
</feature>
<dbReference type="RefSeq" id="WP_013537741.1">
    <property type="nucleotide sequence ID" value="NC_014926.1"/>
</dbReference>
<dbReference type="STRING" id="648996.Theam_0988"/>
<feature type="binding site" evidence="2">
    <location>
        <begin position="126"/>
        <end position="127"/>
    </location>
    <ligand>
        <name>ATP</name>
        <dbReference type="ChEBI" id="CHEBI:30616"/>
    </ligand>
</feature>
<feature type="binding site" evidence="2">
    <location>
        <position position="45"/>
    </location>
    <ligand>
        <name>Mg(2+)</name>
        <dbReference type="ChEBI" id="CHEBI:18420"/>
        <label>1</label>
    </ligand>
</feature>
<dbReference type="InterPro" id="IPR036921">
    <property type="entry name" value="PurM-like_N_sf"/>
</dbReference>
<dbReference type="SUPFAM" id="SSF55326">
    <property type="entry name" value="PurM N-terminal domain-like"/>
    <property type="match status" value="1"/>
</dbReference>
<dbReference type="SUPFAM" id="SSF56042">
    <property type="entry name" value="PurM C-terminal domain-like"/>
    <property type="match status" value="1"/>
</dbReference>
<feature type="binding site" evidence="2">
    <location>
        <position position="127"/>
    </location>
    <ligand>
        <name>Mg(2+)</name>
        <dbReference type="ChEBI" id="CHEBI:18420"/>
        <label>1</label>
    </ligand>
</feature>
<dbReference type="Gene3D" id="3.30.1330.10">
    <property type="entry name" value="PurM-like, N-terminal domain"/>
    <property type="match status" value="1"/>
</dbReference>
<dbReference type="GO" id="GO:0000287">
    <property type="term" value="F:magnesium ion binding"/>
    <property type="evidence" value="ECO:0007669"/>
    <property type="project" value="UniProtKB-UniRule"/>
</dbReference>
<comment type="similarity">
    <text evidence="2">Belongs to the thiamine-monophosphate kinase family.</text>
</comment>
<dbReference type="eggNOG" id="COG0611">
    <property type="taxonomic scope" value="Bacteria"/>
</dbReference>
<evidence type="ECO:0000259" key="3">
    <source>
        <dbReference type="Pfam" id="PF00586"/>
    </source>
</evidence>
<keyword evidence="1 2" id="KW-0784">Thiamine biosynthesis</keyword>
<evidence type="ECO:0000256" key="2">
    <source>
        <dbReference type="HAMAP-Rule" id="MF_02128"/>
    </source>
</evidence>
<dbReference type="InterPro" id="IPR016188">
    <property type="entry name" value="PurM-like_N"/>
</dbReference>
<comment type="miscellaneous">
    <text evidence="2">Reaction mechanism of ThiL seems to utilize a direct, inline transfer of the gamma-phosphate of ATP to TMP rather than a phosphorylated enzyme intermediate.</text>
</comment>
<dbReference type="EC" id="2.7.4.16" evidence="2"/>
<feature type="binding site" evidence="2">
    <location>
        <position position="43"/>
    </location>
    <ligand>
        <name>Mg(2+)</name>
        <dbReference type="ChEBI" id="CHEBI:18420"/>
        <label>4</label>
    </ligand>
</feature>